<sequence length="132" mass="14885">MIKYTPQNQLSLELFKHPFESELGVNNRWVVLAKLVPWNDLANVYCSKLDATSGRKSVDVRTVIAALIVKHKLKLDDRGTVDMIAENLYLQYFCGLKAFTTKPVFDASLFVDIRKRMGGGYSGATLFLKKAL</sequence>
<dbReference type="Pfam" id="PF05598">
    <property type="entry name" value="DUF772"/>
    <property type="match status" value="1"/>
</dbReference>
<accession>A0A521F587</accession>
<evidence type="ECO:0000259" key="1">
    <source>
        <dbReference type="Pfam" id="PF05598"/>
    </source>
</evidence>
<protein>
    <submittedName>
        <fullName evidence="2">Transposase domain</fullName>
    </submittedName>
</protein>
<name>A0A521F587_SACCC</name>
<feature type="domain" description="Transposase InsH N-terminal" evidence="1">
    <location>
        <begin position="25"/>
        <end position="116"/>
    </location>
</feature>
<dbReference type="Proteomes" id="UP000319040">
    <property type="component" value="Unassembled WGS sequence"/>
</dbReference>
<organism evidence="2 3">
    <name type="scientific">Saccharicrinis carchari</name>
    <dbReference type="NCBI Taxonomy" id="1168039"/>
    <lineage>
        <taxon>Bacteria</taxon>
        <taxon>Pseudomonadati</taxon>
        <taxon>Bacteroidota</taxon>
        <taxon>Bacteroidia</taxon>
        <taxon>Marinilabiliales</taxon>
        <taxon>Marinilabiliaceae</taxon>
        <taxon>Saccharicrinis</taxon>
    </lineage>
</organism>
<dbReference type="InterPro" id="IPR008490">
    <property type="entry name" value="Transposase_InsH_N"/>
</dbReference>
<dbReference type="OrthoDB" id="1454687at2"/>
<keyword evidence="3" id="KW-1185">Reference proteome</keyword>
<reference evidence="2 3" key="1">
    <citation type="submission" date="2017-05" db="EMBL/GenBank/DDBJ databases">
        <authorList>
            <person name="Varghese N."/>
            <person name="Submissions S."/>
        </authorList>
    </citation>
    <scope>NUCLEOTIDE SEQUENCE [LARGE SCALE GENOMIC DNA]</scope>
    <source>
        <strain evidence="2 3">DSM 27040</strain>
    </source>
</reference>
<evidence type="ECO:0000313" key="3">
    <source>
        <dbReference type="Proteomes" id="UP000319040"/>
    </source>
</evidence>
<dbReference type="PANTHER" id="PTHR33803:SF3">
    <property type="entry name" value="BLL1974 PROTEIN"/>
    <property type="match status" value="1"/>
</dbReference>
<dbReference type="PANTHER" id="PTHR33803">
    <property type="entry name" value="IS1478 TRANSPOSASE"/>
    <property type="match status" value="1"/>
</dbReference>
<dbReference type="EMBL" id="FXTB01000014">
    <property type="protein sequence ID" value="SMO91303.1"/>
    <property type="molecule type" value="Genomic_DNA"/>
</dbReference>
<evidence type="ECO:0000313" key="2">
    <source>
        <dbReference type="EMBL" id="SMO91303.1"/>
    </source>
</evidence>
<dbReference type="AlphaFoldDB" id="A0A521F587"/>
<gene>
    <name evidence="2" type="ORF">SAMN06265379_11439</name>
</gene>
<proteinExistence type="predicted"/>